<dbReference type="EMBL" id="MU267666">
    <property type="protein sequence ID" value="KAH7911813.1"/>
    <property type="molecule type" value="Genomic_DNA"/>
</dbReference>
<reference evidence="1" key="1">
    <citation type="journal article" date="2021" name="New Phytol.">
        <title>Evolutionary innovations through gain and loss of genes in the ectomycorrhizal Boletales.</title>
        <authorList>
            <person name="Wu G."/>
            <person name="Miyauchi S."/>
            <person name="Morin E."/>
            <person name="Kuo A."/>
            <person name="Drula E."/>
            <person name="Varga T."/>
            <person name="Kohler A."/>
            <person name="Feng B."/>
            <person name="Cao Y."/>
            <person name="Lipzen A."/>
            <person name="Daum C."/>
            <person name="Hundley H."/>
            <person name="Pangilinan J."/>
            <person name="Johnson J."/>
            <person name="Barry K."/>
            <person name="LaButti K."/>
            <person name="Ng V."/>
            <person name="Ahrendt S."/>
            <person name="Min B."/>
            <person name="Choi I.G."/>
            <person name="Park H."/>
            <person name="Plett J.M."/>
            <person name="Magnuson J."/>
            <person name="Spatafora J.W."/>
            <person name="Nagy L.G."/>
            <person name="Henrissat B."/>
            <person name="Grigoriev I.V."/>
            <person name="Yang Z.L."/>
            <person name="Xu J."/>
            <person name="Martin F.M."/>
        </authorList>
    </citation>
    <scope>NUCLEOTIDE SEQUENCE</scope>
    <source>
        <strain evidence="1">ATCC 28755</strain>
    </source>
</reference>
<dbReference type="Proteomes" id="UP000790377">
    <property type="component" value="Unassembled WGS sequence"/>
</dbReference>
<comment type="caution">
    <text evidence="1">The sequence shown here is derived from an EMBL/GenBank/DDBJ whole genome shotgun (WGS) entry which is preliminary data.</text>
</comment>
<name>A0ACB8AFB1_9AGAM</name>
<gene>
    <name evidence="1" type="ORF">BJ138DRAFT_1149707</name>
</gene>
<evidence type="ECO:0000313" key="2">
    <source>
        <dbReference type="Proteomes" id="UP000790377"/>
    </source>
</evidence>
<protein>
    <submittedName>
        <fullName evidence="1">Uncharacterized protein</fullName>
    </submittedName>
</protein>
<accession>A0ACB8AFB1</accession>
<organism evidence="1 2">
    <name type="scientific">Hygrophoropsis aurantiaca</name>
    <dbReference type="NCBI Taxonomy" id="72124"/>
    <lineage>
        <taxon>Eukaryota</taxon>
        <taxon>Fungi</taxon>
        <taxon>Dikarya</taxon>
        <taxon>Basidiomycota</taxon>
        <taxon>Agaricomycotina</taxon>
        <taxon>Agaricomycetes</taxon>
        <taxon>Agaricomycetidae</taxon>
        <taxon>Boletales</taxon>
        <taxon>Coniophorineae</taxon>
        <taxon>Hygrophoropsidaceae</taxon>
        <taxon>Hygrophoropsis</taxon>
    </lineage>
</organism>
<keyword evidence="2" id="KW-1185">Reference proteome</keyword>
<sequence>MAPESASVAFPTPSAIASPPSPPPSPKSTSPTCTSSPSTHGPASLLPTDPATDDTGCKVACPRVHFRPRVRIGSGLRTRTRTHSLESLSSSSSTISAPLASRVRVYPGHLHMVVKAQPPPDERTPLVAEYDHEWRAQLIDEVFGTWPRRLLNHHWWWWQLEPIVCCLSAE</sequence>
<evidence type="ECO:0000313" key="1">
    <source>
        <dbReference type="EMBL" id="KAH7911813.1"/>
    </source>
</evidence>
<proteinExistence type="predicted"/>